<keyword evidence="1" id="KW-0805">Transcription regulation</keyword>
<feature type="domain" description="HTH araC/xylS-type" evidence="4">
    <location>
        <begin position="197"/>
        <end position="301"/>
    </location>
</feature>
<dbReference type="Proteomes" id="UP000184497">
    <property type="component" value="Unassembled WGS sequence"/>
</dbReference>
<dbReference type="Pfam" id="PF12833">
    <property type="entry name" value="HTH_18"/>
    <property type="match status" value="1"/>
</dbReference>
<dbReference type="InterPro" id="IPR018060">
    <property type="entry name" value="HTH_AraC"/>
</dbReference>
<protein>
    <submittedName>
        <fullName evidence="5">Helix-turn-helix domain-containing protein</fullName>
    </submittedName>
</protein>
<organism evidence="5 6">
    <name type="scientific">Marinobacter antarcticus</name>
    <dbReference type="NCBI Taxonomy" id="564117"/>
    <lineage>
        <taxon>Bacteria</taxon>
        <taxon>Pseudomonadati</taxon>
        <taxon>Pseudomonadota</taxon>
        <taxon>Gammaproteobacteria</taxon>
        <taxon>Pseudomonadales</taxon>
        <taxon>Marinobacteraceae</taxon>
        <taxon>Marinobacter</taxon>
    </lineage>
</organism>
<proteinExistence type="predicted"/>
<evidence type="ECO:0000256" key="2">
    <source>
        <dbReference type="ARBA" id="ARBA00023125"/>
    </source>
</evidence>
<dbReference type="EMBL" id="FRAQ01000001">
    <property type="protein sequence ID" value="SHK21026.1"/>
    <property type="molecule type" value="Genomic_DNA"/>
</dbReference>
<evidence type="ECO:0000256" key="3">
    <source>
        <dbReference type="ARBA" id="ARBA00023163"/>
    </source>
</evidence>
<name>A0A1M6QLC0_9GAMM</name>
<keyword evidence="2" id="KW-0238">DNA-binding</keyword>
<evidence type="ECO:0000313" key="6">
    <source>
        <dbReference type="Proteomes" id="UP000184497"/>
    </source>
</evidence>
<dbReference type="InterPro" id="IPR050204">
    <property type="entry name" value="AraC_XylS_family_regulators"/>
</dbReference>
<keyword evidence="6" id="KW-1185">Reference proteome</keyword>
<evidence type="ECO:0000256" key="1">
    <source>
        <dbReference type="ARBA" id="ARBA00023015"/>
    </source>
</evidence>
<dbReference type="STRING" id="564117.SAMN05216369_0984"/>
<dbReference type="PANTHER" id="PTHR46796">
    <property type="entry name" value="HTH-TYPE TRANSCRIPTIONAL ACTIVATOR RHAS-RELATED"/>
    <property type="match status" value="1"/>
</dbReference>
<evidence type="ECO:0000259" key="4">
    <source>
        <dbReference type="PROSITE" id="PS01124"/>
    </source>
</evidence>
<dbReference type="SMART" id="SM00342">
    <property type="entry name" value="HTH_ARAC"/>
    <property type="match status" value="1"/>
</dbReference>
<sequence>MPYITTKPELETHLRIHCAHRDLWLRTVRLVSGCDISGCEPHQSTGPTGCLSELITTAGTIIGLHTSQGVDITQCRAPNEFLLFPTAGDVSIASSDGIWRAVDMPLQVGAGNIFNLRLAENSRVVILGPLGKQPSVNSSFERLPELTGLIKGYLDNIRFYIDEAHALALTGDLFDQLADYQAGCLAPSASELATPDRRLIRTIEKIEQDSGWEFNLQELASHSGASERNVYYLMKHNTGMTPYRFYQRQRLIRVRRRLVDCREGEPHISRYAADEGFSHLGRFSALYREHFGELPSETVRWRQRVLEIDAGAGQPPRDVELVPG</sequence>
<dbReference type="PROSITE" id="PS01124">
    <property type="entry name" value="HTH_ARAC_FAMILY_2"/>
    <property type="match status" value="1"/>
</dbReference>
<gene>
    <name evidence="5" type="ORF">SAMN05216369_0984</name>
</gene>
<evidence type="ECO:0000313" key="5">
    <source>
        <dbReference type="EMBL" id="SHK21026.1"/>
    </source>
</evidence>
<dbReference type="AlphaFoldDB" id="A0A1M6QLC0"/>
<dbReference type="Gene3D" id="1.10.10.60">
    <property type="entry name" value="Homeodomain-like"/>
    <property type="match status" value="1"/>
</dbReference>
<dbReference type="GO" id="GO:0003700">
    <property type="term" value="F:DNA-binding transcription factor activity"/>
    <property type="evidence" value="ECO:0007669"/>
    <property type="project" value="InterPro"/>
</dbReference>
<keyword evidence="3" id="KW-0804">Transcription</keyword>
<reference evidence="6" key="1">
    <citation type="submission" date="2016-11" db="EMBL/GenBank/DDBJ databases">
        <authorList>
            <person name="Varghese N."/>
            <person name="Submissions S."/>
        </authorList>
    </citation>
    <scope>NUCLEOTIDE SEQUENCE [LARGE SCALE GENOMIC DNA]</scope>
    <source>
        <strain evidence="6">CGMCC 1.10835</strain>
    </source>
</reference>
<dbReference type="GO" id="GO:0043565">
    <property type="term" value="F:sequence-specific DNA binding"/>
    <property type="evidence" value="ECO:0007669"/>
    <property type="project" value="InterPro"/>
</dbReference>
<accession>A0A1M6QLC0</accession>